<accession>A0A9Q7UYY4</accession>
<reference evidence="1 2" key="1">
    <citation type="submission" date="2018-01" db="EMBL/GenBank/DDBJ databases">
        <authorList>
            <person name="Clerissi C."/>
        </authorList>
    </citation>
    <scope>NUCLEOTIDE SEQUENCE [LARGE SCALE GENOMIC DNA]</scope>
    <source>
        <strain evidence="1">Cupriavidus taiwanensis SWF 66322</strain>
        <plasmid evidence="2">cbm2636_mp</plasmid>
    </source>
</reference>
<protein>
    <submittedName>
        <fullName evidence="1">Uncharacterized protein</fullName>
    </submittedName>
</protein>
<gene>
    <name evidence="1" type="ORF">CBM2636_MP21493</name>
</gene>
<geneLocation type="plasmid" evidence="2">
    <name>cbm2636_mp</name>
</geneLocation>
<name>A0A9Q7UYY4_9BURK</name>
<evidence type="ECO:0000313" key="2">
    <source>
        <dbReference type="Proteomes" id="UP000254259"/>
    </source>
</evidence>
<dbReference type="AlphaFoldDB" id="A0A9Q7UYY4"/>
<keyword evidence="1" id="KW-0614">Plasmid</keyword>
<organism evidence="1 2">
    <name type="scientific">Cupriavidus taiwanensis</name>
    <dbReference type="NCBI Taxonomy" id="164546"/>
    <lineage>
        <taxon>Bacteria</taxon>
        <taxon>Pseudomonadati</taxon>
        <taxon>Pseudomonadota</taxon>
        <taxon>Betaproteobacteria</taxon>
        <taxon>Burkholderiales</taxon>
        <taxon>Burkholderiaceae</taxon>
        <taxon>Cupriavidus</taxon>
    </lineage>
</organism>
<dbReference type="Proteomes" id="UP000254259">
    <property type="component" value="Plasmid CBM2636_mp"/>
</dbReference>
<dbReference type="EMBL" id="LT984814">
    <property type="protein sequence ID" value="SPD68643.1"/>
    <property type="molecule type" value="Genomic_DNA"/>
</dbReference>
<evidence type="ECO:0000313" key="1">
    <source>
        <dbReference type="EMBL" id="SPD68643.1"/>
    </source>
</evidence>
<sequence length="41" mass="4939">MEFVHCNHDYLTVLQNKHDPLFDVLRAPLREFIQTLKSRRG</sequence>
<proteinExistence type="predicted"/>